<accession>A0A0J6S420</accession>
<evidence type="ECO:0000313" key="1">
    <source>
        <dbReference type="EMBL" id="KMO28233.1"/>
    </source>
</evidence>
<organism evidence="1 2">
    <name type="scientific">Methylobacterium aquaticum</name>
    <dbReference type="NCBI Taxonomy" id="270351"/>
    <lineage>
        <taxon>Bacteria</taxon>
        <taxon>Pseudomonadati</taxon>
        <taxon>Pseudomonadota</taxon>
        <taxon>Alphaproteobacteria</taxon>
        <taxon>Hyphomicrobiales</taxon>
        <taxon>Methylobacteriaceae</taxon>
        <taxon>Methylobacterium</taxon>
    </lineage>
</organism>
<proteinExistence type="predicted"/>
<reference evidence="1 2" key="1">
    <citation type="submission" date="2015-03" db="EMBL/GenBank/DDBJ databases">
        <title>Genome sequencing of Methylobacterium aquaticum DSM16371 type strain.</title>
        <authorList>
            <person name="Chaudhry V."/>
            <person name="Patil P.B."/>
        </authorList>
    </citation>
    <scope>NUCLEOTIDE SEQUENCE [LARGE SCALE GENOMIC DNA]</scope>
    <source>
        <strain evidence="1 2">DSM 16371</strain>
    </source>
</reference>
<dbReference type="AlphaFoldDB" id="A0A0J6S420"/>
<gene>
    <name evidence="1" type="ORF">VP06_28255</name>
</gene>
<dbReference type="Proteomes" id="UP000035929">
    <property type="component" value="Unassembled WGS sequence"/>
</dbReference>
<sequence>MNRDQVEGGLRHLKGRGQTALGAVAGRARPQAEGALNQVLGGAQYAYGRSRQVAEGLSQDGAALAGEIETRGRHAYERGREVYGEARHRGRQALRRAESHPTETLVAVAGLAFAAGWLLKGRR</sequence>
<dbReference type="Gene3D" id="1.10.1470.10">
    <property type="entry name" value="YjbJ"/>
    <property type="match status" value="1"/>
</dbReference>
<dbReference type="EMBL" id="LABX01000257">
    <property type="protein sequence ID" value="KMO28233.1"/>
    <property type="molecule type" value="Genomic_DNA"/>
</dbReference>
<dbReference type="InterPro" id="IPR036629">
    <property type="entry name" value="YjbJ_sf"/>
</dbReference>
<dbReference type="SUPFAM" id="SSF69047">
    <property type="entry name" value="Hypothetical protein YjbJ"/>
    <property type="match status" value="1"/>
</dbReference>
<protein>
    <submittedName>
        <fullName evidence="1">General stress protein CsbD</fullName>
    </submittedName>
</protein>
<dbReference type="OrthoDB" id="8005590at2"/>
<name>A0A0J6S420_9HYPH</name>
<dbReference type="RefSeq" id="WP_048467121.1">
    <property type="nucleotide sequence ID" value="NZ_LABX01000257.1"/>
</dbReference>
<dbReference type="PATRIC" id="fig|270351.6.peg.3866"/>
<comment type="caution">
    <text evidence="1">The sequence shown here is derived from an EMBL/GenBank/DDBJ whole genome shotgun (WGS) entry which is preliminary data.</text>
</comment>
<evidence type="ECO:0000313" key="2">
    <source>
        <dbReference type="Proteomes" id="UP000035929"/>
    </source>
</evidence>